<dbReference type="NCBIfam" id="NF000595">
    <property type="entry name" value="PRK00015.1-3"/>
    <property type="match status" value="1"/>
</dbReference>
<dbReference type="CDD" id="cd07182">
    <property type="entry name" value="RNase_HII_bacteria_HII_like"/>
    <property type="match status" value="1"/>
</dbReference>
<evidence type="ECO:0000313" key="18">
    <source>
        <dbReference type="EMBL" id="BDG61008.1"/>
    </source>
</evidence>
<keyword evidence="10 14" id="KW-0479">Metal-binding</keyword>
<name>A0AA35G926_9FIRM</name>
<sequence length="230" mass="24823">MQEARRAAENIGHLVGDSPVEGRDVADLRMERVLWRRGLVAVAGVDEAGRGPLAGPVVAAAVVLAPGTELPGVDDSKRLTARQREEAYDVIRERALAVGIGIVEPERIDRVNIRNAALEAMEAALAGLTPPVGVQFVLVDGDAPLPGYGGRQRAVVGGDRKVLSVAAASIVAKVTRDRLALEWDRQYPQYGFARHKGYGTPEHIAALARWGPCPLHRRSFLRGLQVRLEL</sequence>
<evidence type="ECO:0000256" key="7">
    <source>
        <dbReference type="ARBA" id="ARBA00019179"/>
    </source>
</evidence>
<dbReference type="GO" id="GO:0032299">
    <property type="term" value="C:ribonuclease H2 complex"/>
    <property type="evidence" value="ECO:0007669"/>
    <property type="project" value="TreeGrafter"/>
</dbReference>
<dbReference type="GO" id="GO:0005737">
    <property type="term" value="C:cytoplasm"/>
    <property type="evidence" value="ECO:0007669"/>
    <property type="project" value="UniProtKB-SubCell"/>
</dbReference>
<feature type="domain" description="RNase H type-2" evidence="17">
    <location>
        <begin position="40"/>
        <end position="230"/>
    </location>
</feature>
<evidence type="ECO:0000313" key="19">
    <source>
        <dbReference type="Proteomes" id="UP001163687"/>
    </source>
</evidence>
<comment type="function">
    <text evidence="3 14 16">Endonuclease that specifically degrades the RNA of RNA-DNA hybrids.</text>
</comment>
<dbReference type="HAMAP" id="MF_00052_B">
    <property type="entry name" value="RNase_HII_B"/>
    <property type="match status" value="1"/>
</dbReference>
<protein>
    <recommendedName>
        <fullName evidence="7 14">Ribonuclease HII</fullName>
        <shortName evidence="14">RNase HII</shortName>
        <ecNumber evidence="6 14">3.1.26.4</ecNumber>
    </recommendedName>
</protein>
<dbReference type="EC" id="3.1.26.4" evidence="6 14"/>
<evidence type="ECO:0000256" key="8">
    <source>
        <dbReference type="ARBA" id="ARBA00022490"/>
    </source>
</evidence>
<keyword evidence="11 14" id="KW-0255">Endonuclease</keyword>
<dbReference type="GO" id="GO:0030145">
    <property type="term" value="F:manganese ion binding"/>
    <property type="evidence" value="ECO:0007669"/>
    <property type="project" value="UniProtKB-UniRule"/>
</dbReference>
<evidence type="ECO:0000256" key="9">
    <source>
        <dbReference type="ARBA" id="ARBA00022722"/>
    </source>
</evidence>
<dbReference type="AlphaFoldDB" id="A0AA35G926"/>
<evidence type="ECO:0000256" key="16">
    <source>
        <dbReference type="RuleBase" id="RU003515"/>
    </source>
</evidence>
<reference evidence="18" key="1">
    <citation type="submission" date="2022-03" db="EMBL/GenBank/DDBJ databases">
        <title>Complete genome sequence of Caldinitratiruptor microaerophilus.</title>
        <authorList>
            <person name="Mukaiyama R."/>
            <person name="Nishiyama T."/>
            <person name="Ueda K."/>
        </authorList>
    </citation>
    <scope>NUCLEOTIDE SEQUENCE</scope>
    <source>
        <strain evidence="18">JCM 16183</strain>
    </source>
</reference>
<comment type="cofactor">
    <cofactor evidence="2">
        <name>Mg(2+)</name>
        <dbReference type="ChEBI" id="CHEBI:18420"/>
    </cofactor>
</comment>
<comment type="similarity">
    <text evidence="5 14 16">Belongs to the RNase HII family.</text>
</comment>
<dbReference type="GO" id="GO:0004523">
    <property type="term" value="F:RNA-DNA hybrid ribonuclease activity"/>
    <property type="evidence" value="ECO:0007669"/>
    <property type="project" value="UniProtKB-UniRule"/>
</dbReference>
<keyword evidence="13 14" id="KW-0464">Manganese</keyword>
<dbReference type="KEGG" id="cmic:caldi_20980"/>
<keyword evidence="12 14" id="KW-0378">Hydrolase</keyword>
<feature type="binding site" evidence="14 15">
    <location>
        <position position="140"/>
    </location>
    <ligand>
        <name>a divalent metal cation</name>
        <dbReference type="ChEBI" id="CHEBI:60240"/>
    </ligand>
</feature>
<dbReference type="SUPFAM" id="SSF53098">
    <property type="entry name" value="Ribonuclease H-like"/>
    <property type="match status" value="1"/>
</dbReference>
<organism evidence="18 19">
    <name type="scientific">Caldinitratiruptor microaerophilus</name>
    <dbReference type="NCBI Taxonomy" id="671077"/>
    <lineage>
        <taxon>Bacteria</taxon>
        <taxon>Bacillati</taxon>
        <taxon>Bacillota</taxon>
        <taxon>Clostridia</taxon>
        <taxon>Eubacteriales</taxon>
        <taxon>Symbiobacteriaceae</taxon>
        <taxon>Caldinitratiruptor</taxon>
    </lineage>
</organism>
<dbReference type="GO" id="GO:0043137">
    <property type="term" value="P:DNA replication, removal of RNA primer"/>
    <property type="evidence" value="ECO:0007669"/>
    <property type="project" value="TreeGrafter"/>
</dbReference>
<dbReference type="InterPro" id="IPR001352">
    <property type="entry name" value="RNase_HII/HIII"/>
</dbReference>
<evidence type="ECO:0000256" key="5">
    <source>
        <dbReference type="ARBA" id="ARBA00007383"/>
    </source>
</evidence>
<dbReference type="InterPro" id="IPR012337">
    <property type="entry name" value="RNaseH-like_sf"/>
</dbReference>
<evidence type="ECO:0000256" key="13">
    <source>
        <dbReference type="ARBA" id="ARBA00023211"/>
    </source>
</evidence>
<evidence type="ECO:0000256" key="3">
    <source>
        <dbReference type="ARBA" id="ARBA00004065"/>
    </source>
</evidence>
<dbReference type="GO" id="GO:0006298">
    <property type="term" value="P:mismatch repair"/>
    <property type="evidence" value="ECO:0007669"/>
    <property type="project" value="TreeGrafter"/>
</dbReference>
<dbReference type="PANTHER" id="PTHR10954">
    <property type="entry name" value="RIBONUCLEASE H2 SUBUNIT A"/>
    <property type="match status" value="1"/>
</dbReference>
<dbReference type="Proteomes" id="UP001163687">
    <property type="component" value="Chromosome"/>
</dbReference>
<gene>
    <name evidence="14 18" type="primary">rnhB</name>
    <name evidence="18" type="ORF">caldi_20980</name>
</gene>
<keyword evidence="19" id="KW-1185">Reference proteome</keyword>
<keyword evidence="8 14" id="KW-0963">Cytoplasm</keyword>
<proteinExistence type="inferred from homology"/>
<dbReference type="InterPro" id="IPR036397">
    <property type="entry name" value="RNaseH_sf"/>
</dbReference>
<evidence type="ECO:0000256" key="4">
    <source>
        <dbReference type="ARBA" id="ARBA00004496"/>
    </source>
</evidence>
<evidence type="ECO:0000259" key="17">
    <source>
        <dbReference type="PROSITE" id="PS51975"/>
    </source>
</evidence>
<evidence type="ECO:0000256" key="2">
    <source>
        <dbReference type="ARBA" id="ARBA00001946"/>
    </source>
</evidence>
<accession>A0AA35G926</accession>
<evidence type="ECO:0000256" key="12">
    <source>
        <dbReference type="ARBA" id="ARBA00022801"/>
    </source>
</evidence>
<dbReference type="PANTHER" id="PTHR10954:SF18">
    <property type="entry name" value="RIBONUCLEASE HII"/>
    <property type="match status" value="1"/>
</dbReference>
<feature type="binding site" evidence="14 15">
    <location>
        <position position="46"/>
    </location>
    <ligand>
        <name>a divalent metal cation</name>
        <dbReference type="ChEBI" id="CHEBI:60240"/>
    </ligand>
</feature>
<evidence type="ECO:0000256" key="1">
    <source>
        <dbReference type="ARBA" id="ARBA00000077"/>
    </source>
</evidence>
<dbReference type="InterPro" id="IPR022898">
    <property type="entry name" value="RNase_HII"/>
</dbReference>
<feature type="binding site" evidence="14 15">
    <location>
        <position position="47"/>
    </location>
    <ligand>
        <name>a divalent metal cation</name>
        <dbReference type="ChEBI" id="CHEBI:60240"/>
    </ligand>
</feature>
<comment type="cofactor">
    <cofactor evidence="14 15">
        <name>Mn(2+)</name>
        <dbReference type="ChEBI" id="CHEBI:29035"/>
    </cofactor>
    <cofactor evidence="14 15">
        <name>Mg(2+)</name>
        <dbReference type="ChEBI" id="CHEBI:18420"/>
    </cofactor>
    <text evidence="14 15">Manganese or magnesium. Binds 1 divalent metal ion per monomer in the absence of substrate. May bind a second metal ion after substrate binding.</text>
</comment>
<evidence type="ECO:0000256" key="15">
    <source>
        <dbReference type="PROSITE-ProRule" id="PRU01319"/>
    </source>
</evidence>
<evidence type="ECO:0000256" key="11">
    <source>
        <dbReference type="ARBA" id="ARBA00022759"/>
    </source>
</evidence>
<dbReference type="InterPro" id="IPR024567">
    <property type="entry name" value="RNase_HII/HIII_dom"/>
</dbReference>
<keyword evidence="9 14" id="KW-0540">Nuclease</keyword>
<evidence type="ECO:0000256" key="6">
    <source>
        <dbReference type="ARBA" id="ARBA00012180"/>
    </source>
</evidence>
<comment type="catalytic activity">
    <reaction evidence="1 14 15 16">
        <text>Endonucleolytic cleavage to 5'-phosphomonoester.</text>
        <dbReference type="EC" id="3.1.26.4"/>
    </reaction>
</comment>
<dbReference type="GO" id="GO:0003723">
    <property type="term" value="F:RNA binding"/>
    <property type="evidence" value="ECO:0007669"/>
    <property type="project" value="UniProtKB-UniRule"/>
</dbReference>
<evidence type="ECO:0000256" key="14">
    <source>
        <dbReference type="HAMAP-Rule" id="MF_00052"/>
    </source>
</evidence>
<comment type="subcellular location">
    <subcellularLocation>
        <location evidence="4 14">Cytoplasm</location>
    </subcellularLocation>
</comment>
<dbReference type="PROSITE" id="PS51975">
    <property type="entry name" value="RNASE_H_2"/>
    <property type="match status" value="1"/>
</dbReference>
<evidence type="ECO:0000256" key="10">
    <source>
        <dbReference type="ARBA" id="ARBA00022723"/>
    </source>
</evidence>
<dbReference type="Pfam" id="PF01351">
    <property type="entry name" value="RNase_HII"/>
    <property type="match status" value="1"/>
</dbReference>
<dbReference type="Gene3D" id="3.30.420.10">
    <property type="entry name" value="Ribonuclease H-like superfamily/Ribonuclease H"/>
    <property type="match status" value="1"/>
</dbReference>
<dbReference type="EMBL" id="AP025628">
    <property type="protein sequence ID" value="BDG61008.1"/>
    <property type="molecule type" value="Genomic_DNA"/>
</dbReference>